<organism evidence="12 13">
    <name type="scientific">Bifidobacterium pullorum subsp. saeculare</name>
    <dbReference type="NCBI Taxonomy" id="78257"/>
    <lineage>
        <taxon>Bacteria</taxon>
        <taxon>Bacillati</taxon>
        <taxon>Actinomycetota</taxon>
        <taxon>Actinomycetes</taxon>
        <taxon>Bifidobacteriales</taxon>
        <taxon>Bifidobacteriaceae</taxon>
        <taxon>Bifidobacterium</taxon>
    </lineage>
</organism>
<feature type="compositionally biased region" description="Basic residues" evidence="8">
    <location>
        <begin position="224"/>
        <end position="242"/>
    </location>
</feature>
<evidence type="ECO:0000313" key="12">
    <source>
        <dbReference type="EMBL" id="MBM6699600.1"/>
    </source>
</evidence>
<reference evidence="12" key="2">
    <citation type="journal article" date="2021" name="Sci. Rep.">
        <title>The distribution of antibiotic resistance genes in chicken gut microbiota commensals.</title>
        <authorList>
            <person name="Juricova H."/>
            <person name="Matiasovicova J."/>
            <person name="Kubasova T."/>
            <person name="Cejkova D."/>
            <person name="Rychlik I."/>
        </authorList>
    </citation>
    <scope>NUCLEOTIDE SEQUENCE</scope>
    <source>
        <strain evidence="12">An836</strain>
    </source>
</reference>
<dbReference type="GO" id="GO:0003677">
    <property type="term" value="F:DNA binding"/>
    <property type="evidence" value="ECO:0007669"/>
    <property type="project" value="UniProtKB-KW"/>
</dbReference>
<dbReference type="Pfam" id="PF07282">
    <property type="entry name" value="Cas12f1-like_TNB"/>
    <property type="match status" value="1"/>
</dbReference>
<dbReference type="InterPro" id="IPR010095">
    <property type="entry name" value="Cas12f1-like_TNB"/>
</dbReference>
<dbReference type="Proteomes" id="UP000718821">
    <property type="component" value="Unassembled WGS sequence"/>
</dbReference>
<evidence type="ECO:0000313" key="13">
    <source>
        <dbReference type="Proteomes" id="UP000718821"/>
    </source>
</evidence>
<feature type="domain" description="Transposase putative helix-turn-helix" evidence="11">
    <location>
        <begin position="2"/>
        <end position="41"/>
    </location>
</feature>
<dbReference type="PANTHER" id="PTHR30405:SF25">
    <property type="entry name" value="RNA-GUIDED DNA ENDONUCLEASE INSQ-RELATED"/>
    <property type="match status" value="1"/>
</dbReference>
<evidence type="ECO:0000256" key="4">
    <source>
        <dbReference type="ARBA" id="ARBA00022723"/>
    </source>
</evidence>
<protein>
    <submittedName>
        <fullName evidence="12">Transposase</fullName>
    </submittedName>
</protein>
<sequence length="457" mass="51273">MMRKGIKVRLDPTPRQERLLASNAGAARYVFNLGLMHIKSQLNGNTSCDGQGKADWSMPALRRWWNAWKQELAPWWRENSKEAYTSGLQSLSDAFSNYFASRDGERKGERMGWPKWRSKHKTTPKFTYTTGSFGVADPHGLKLPRIGRVHCMENVEQLTGGIQPSHMTISKHGGHWYASLCVEVPDPQPPTTLEGHVGVDIGVKRIATLSDGTTVENPHTLKTSMRRQRRTQRKLNRRRKGSKRYLKAKKELQRVEGHVANQRRDRMDKLTTMLATTYADISIEDLSVKGMTKRPKAKPDPNNPDKYLPNGRKAKAGLNREILDVGFGMFRRMLEYKCALSGARLHIVDRWYPSSKTCSNCGTVKAKLSLKERVYRCDHCGLVIDRDLNAASNIDVAGSAPRDVKRAWRAHKTKESWLTPETLAASGEGNANQAAVPADCLRLGADAGNGVLSTRTN</sequence>
<evidence type="ECO:0000256" key="7">
    <source>
        <dbReference type="ARBA" id="ARBA00023172"/>
    </source>
</evidence>
<comment type="similarity">
    <text evidence="2">In the N-terminal section; belongs to the transposase 2 family.</text>
</comment>
<dbReference type="Pfam" id="PF01385">
    <property type="entry name" value="OrfB_IS605"/>
    <property type="match status" value="1"/>
</dbReference>
<keyword evidence="4" id="KW-0479">Metal-binding</keyword>
<dbReference type="InterPro" id="IPR001959">
    <property type="entry name" value="Transposase"/>
</dbReference>
<reference evidence="12" key="1">
    <citation type="submission" date="2020-08" db="EMBL/GenBank/DDBJ databases">
        <authorList>
            <person name="Cejkova D."/>
            <person name="Kubasova T."/>
            <person name="Jahodarova E."/>
            <person name="Rychlik I."/>
        </authorList>
    </citation>
    <scope>NUCLEOTIDE SEQUENCE</scope>
    <source>
        <strain evidence="12">An836</strain>
    </source>
</reference>
<evidence type="ECO:0000256" key="5">
    <source>
        <dbReference type="ARBA" id="ARBA00022833"/>
    </source>
</evidence>
<keyword evidence="5" id="KW-0862">Zinc</keyword>
<evidence type="ECO:0000256" key="6">
    <source>
        <dbReference type="ARBA" id="ARBA00023125"/>
    </source>
</evidence>
<dbReference type="AlphaFoldDB" id="A0A938WXX5"/>
<evidence type="ECO:0000259" key="10">
    <source>
        <dbReference type="Pfam" id="PF07282"/>
    </source>
</evidence>
<gene>
    <name evidence="12" type="ORF">H7U32_04585</name>
</gene>
<dbReference type="GO" id="GO:0032196">
    <property type="term" value="P:transposition"/>
    <property type="evidence" value="ECO:0007669"/>
    <property type="project" value="UniProtKB-KW"/>
</dbReference>
<evidence type="ECO:0000256" key="8">
    <source>
        <dbReference type="SAM" id="MobiDB-lite"/>
    </source>
</evidence>
<dbReference type="GO" id="GO:0046872">
    <property type="term" value="F:metal ion binding"/>
    <property type="evidence" value="ECO:0007669"/>
    <property type="project" value="UniProtKB-KW"/>
</dbReference>
<evidence type="ECO:0000259" key="9">
    <source>
        <dbReference type="Pfam" id="PF01385"/>
    </source>
</evidence>
<keyword evidence="6" id="KW-0238">DNA-binding</keyword>
<dbReference type="InterPro" id="IPR053470">
    <property type="entry name" value="RNA-guided_DNA_endonuclease"/>
</dbReference>
<dbReference type="NCBIfam" id="NF038280">
    <property type="entry name" value="IS607_TnpB"/>
    <property type="match status" value="1"/>
</dbReference>
<feature type="region of interest" description="Disordered" evidence="8">
    <location>
        <begin position="222"/>
        <end position="242"/>
    </location>
</feature>
<comment type="caution">
    <text evidence="12">The sequence shown here is derived from an EMBL/GenBank/DDBJ whole genome shotgun (WGS) entry which is preliminary data.</text>
</comment>
<dbReference type="RefSeq" id="WP_204468483.1">
    <property type="nucleotide sequence ID" value="NZ_JACLYU010000006.1"/>
</dbReference>
<keyword evidence="3" id="KW-0815">Transposition</keyword>
<evidence type="ECO:0000256" key="1">
    <source>
        <dbReference type="ARBA" id="ARBA00008761"/>
    </source>
</evidence>
<dbReference type="Pfam" id="PF12323">
    <property type="entry name" value="HTH_OrfB_IS605"/>
    <property type="match status" value="1"/>
</dbReference>
<feature type="region of interest" description="Disordered" evidence="8">
    <location>
        <begin position="290"/>
        <end position="312"/>
    </location>
</feature>
<dbReference type="InterPro" id="IPR021027">
    <property type="entry name" value="Transposase_put_HTH"/>
</dbReference>
<evidence type="ECO:0000259" key="11">
    <source>
        <dbReference type="Pfam" id="PF12323"/>
    </source>
</evidence>
<evidence type="ECO:0000256" key="2">
    <source>
        <dbReference type="ARBA" id="ARBA00011044"/>
    </source>
</evidence>
<dbReference type="EMBL" id="JACLYU010000006">
    <property type="protein sequence ID" value="MBM6699600.1"/>
    <property type="molecule type" value="Genomic_DNA"/>
</dbReference>
<accession>A0A938WXX5</accession>
<keyword evidence="13" id="KW-1185">Reference proteome</keyword>
<feature type="domain" description="Probable transposase IS891/IS1136/IS1341" evidence="9">
    <location>
        <begin position="179"/>
        <end position="293"/>
    </location>
</feature>
<comment type="similarity">
    <text evidence="1">In the C-terminal section; belongs to the transposase 35 family.</text>
</comment>
<dbReference type="NCBIfam" id="NF040570">
    <property type="entry name" value="guided_TnpB"/>
    <property type="match status" value="1"/>
</dbReference>
<dbReference type="PANTHER" id="PTHR30405">
    <property type="entry name" value="TRANSPOSASE"/>
    <property type="match status" value="1"/>
</dbReference>
<dbReference type="GO" id="GO:0006310">
    <property type="term" value="P:DNA recombination"/>
    <property type="evidence" value="ECO:0007669"/>
    <property type="project" value="UniProtKB-KW"/>
</dbReference>
<feature type="domain" description="Cas12f1-like TNB" evidence="10">
    <location>
        <begin position="327"/>
        <end position="394"/>
    </location>
</feature>
<keyword evidence="7" id="KW-0233">DNA recombination</keyword>
<proteinExistence type="inferred from homology"/>
<evidence type="ECO:0000256" key="3">
    <source>
        <dbReference type="ARBA" id="ARBA00022578"/>
    </source>
</evidence>
<name>A0A938WXX5_9BIFI</name>
<dbReference type="InterPro" id="IPR051399">
    <property type="entry name" value="RNA-guided_DNA_endo/Transpos"/>
</dbReference>